<gene>
    <name evidence="2" type="ORF">SBAD_LOCUS6891</name>
</gene>
<feature type="compositionally biased region" description="Low complexity" evidence="1">
    <location>
        <begin position="67"/>
        <end position="86"/>
    </location>
</feature>
<reference evidence="2 3" key="2">
    <citation type="submission" date="2018-11" db="EMBL/GenBank/DDBJ databases">
        <authorList>
            <consortium name="Pathogen Informatics"/>
        </authorList>
    </citation>
    <scope>NUCLEOTIDE SEQUENCE [LARGE SCALE GENOMIC DNA]</scope>
</reference>
<dbReference type="EMBL" id="UZAM01010130">
    <property type="protein sequence ID" value="VDP11073.1"/>
    <property type="molecule type" value="Genomic_DNA"/>
</dbReference>
<evidence type="ECO:0000256" key="1">
    <source>
        <dbReference type="SAM" id="MobiDB-lite"/>
    </source>
</evidence>
<name>A0A183ITE4_9BILA</name>
<sequence>MTSVEKNDASDSTNDSVTSLELKSSLANRYSCDAENVLAVQLSSEPETESSEQNTITLTDSEPSPAVSVITISSSDSSRSVLSEEE</sequence>
<evidence type="ECO:0000313" key="3">
    <source>
        <dbReference type="Proteomes" id="UP000270296"/>
    </source>
</evidence>
<dbReference type="AlphaFoldDB" id="A0A183ITE4"/>
<accession>A0A183ITE4</accession>
<dbReference type="WBParaSite" id="SBAD_0000715601-mRNA-1">
    <property type="protein sequence ID" value="SBAD_0000715601-mRNA-1"/>
    <property type="gene ID" value="SBAD_0000715601"/>
</dbReference>
<evidence type="ECO:0000313" key="2">
    <source>
        <dbReference type="EMBL" id="VDP11073.1"/>
    </source>
</evidence>
<feature type="compositionally biased region" description="Polar residues" evidence="1">
    <location>
        <begin position="42"/>
        <end position="62"/>
    </location>
</feature>
<reference evidence="4" key="1">
    <citation type="submission" date="2016-06" db="UniProtKB">
        <authorList>
            <consortium name="WormBaseParasite"/>
        </authorList>
    </citation>
    <scope>IDENTIFICATION</scope>
</reference>
<evidence type="ECO:0000313" key="4">
    <source>
        <dbReference type="WBParaSite" id="SBAD_0000715601-mRNA-1"/>
    </source>
</evidence>
<organism evidence="4">
    <name type="scientific">Soboliphyme baturini</name>
    <dbReference type="NCBI Taxonomy" id="241478"/>
    <lineage>
        <taxon>Eukaryota</taxon>
        <taxon>Metazoa</taxon>
        <taxon>Ecdysozoa</taxon>
        <taxon>Nematoda</taxon>
        <taxon>Enoplea</taxon>
        <taxon>Dorylaimia</taxon>
        <taxon>Dioctophymatida</taxon>
        <taxon>Dioctophymatoidea</taxon>
        <taxon>Soboliphymatidae</taxon>
        <taxon>Soboliphyme</taxon>
    </lineage>
</organism>
<proteinExistence type="predicted"/>
<dbReference type="Proteomes" id="UP000270296">
    <property type="component" value="Unassembled WGS sequence"/>
</dbReference>
<protein>
    <submittedName>
        <fullName evidence="4">Ig-like domain-containing protein</fullName>
    </submittedName>
</protein>
<feature type="region of interest" description="Disordered" evidence="1">
    <location>
        <begin position="42"/>
        <end position="86"/>
    </location>
</feature>
<keyword evidence="3" id="KW-1185">Reference proteome</keyword>